<dbReference type="InterPro" id="IPR023569">
    <property type="entry name" value="Prokineticin_domain"/>
</dbReference>
<comment type="subcellular location">
    <subcellularLocation>
        <location evidence="1">Secreted</location>
    </subcellularLocation>
</comment>
<evidence type="ECO:0000313" key="7">
    <source>
        <dbReference type="Proteomes" id="UP001233999"/>
    </source>
</evidence>
<evidence type="ECO:0000259" key="5">
    <source>
        <dbReference type="Pfam" id="PF06607"/>
    </source>
</evidence>
<evidence type="ECO:0000256" key="1">
    <source>
        <dbReference type="ARBA" id="ARBA00004613"/>
    </source>
</evidence>
<sequence>MDAVKLIVVLVLCVEAVMMAKVHRPSYIDCLDSHECGHSRCCVLGQHRYSIPTCTEMGEVGSSCRPNNEPGNYQIGYPDGYSAIVRNGYLNLCDCQRGLECSRITGTCQHRHH</sequence>
<dbReference type="EMBL" id="JASPKZ010000435">
    <property type="protein sequence ID" value="KAJ9600274.1"/>
    <property type="molecule type" value="Genomic_DNA"/>
</dbReference>
<evidence type="ECO:0000256" key="3">
    <source>
        <dbReference type="ARBA" id="ARBA00023157"/>
    </source>
</evidence>
<evidence type="ECO:0000313" key="6">
    <source>
        <dbReference type="EMBL" id="KAJ9600274.1"/>
    </source>
</evidence>
<feature type="signal peptide" evidence="4">
    <location>
        <begin position="1"/>
        <end position="19"/>
    </location>
</feature>
<dbReference type="GO" id="GO:0005576">
    <property type="term" value="C:extracellular region"/>
    <property type="evidence" value="ECO:0007669"/>
    <property type="project" value="UniProtKB-SubCell"/>
</dbReference>
<evidence type="ECO:0000256" key="2">
    <source>
        <dbReference type="ARBA" id="ARBA00022525"/>
    </source>
</evidence>
<reference evidence="6" key="1">
    <citation type="journal article" date="2023" name="IScience">
        <title>Live-bearing cockroach genome reveals convergent evolutionary mechanisms linked to viviparity in insects and beyond.</title>
        <authorList>
            <person name="Fouks B."/>
            <person name="Harrison M.C."/>
            <person name="Mikhailova A.A."/>
            <person name="Marchal E."/>
            <person name="English S."/>
            <person name="Carruthers M."/>
            <person name="Jennings E.C."/>
            <person name="Chiamaka E.L."/>
            <person name="Frigard R.A."/>
            <person name="Pippel M."/>
            <person name="Attardo G.M."/>
            <person name="Benoit J.B."/>
            <person name="Bornberg-Bauer E."/>
            <person name="Tobe S.S."/>
        </authorList>
    </citation>
    <scope>NUCLEOTIDE SEQUENCE</scope>
    <source>
        <strain evidence="6">Stay&amp;Tobe</strain>
    </source>
</reference>
<keyword evidence="7" id="KW-1185">Reference proteome</keyword>
<comment type="caution">
    <text evidence="6">The sequence shown here is derived from an EMBL/GenBank/DDBJ whole genome shotgun (WGS) entry which is preliminary data.</text>
</comment>
<accession>A0AAD8AJM2</accession>
<evidence type="ECO:0000256" key="4">
    <source>
        <dbReference type="SAM" id="SignalP"/>
    </source>
</evidence>
<feature type="domain" description="Prokineticin" evidence="5">
    <location>
        <begin position="1"/>
        <end position="105"/>
    </location>
</feature>
<reference evidence="6" key="2">
    <citation type="submission" date="2023-05" db="EMBL/GenBank/DDBJ databases">
        <authorList>
            <person name="Fouks B."/>
        </authorList>
    </citation>
    <scope>NUCLEOTIDE SEQUENCE</scope>
    <source>
        <strain evidence="6">Stay&amp;Tobe</strain>
        <tissue evidence="6">Testes</tissue>
    </source>
</reference>
<dbReference type="Proteomes" id="UP001233999">
    <property type="component" value="Unassembled WGS sequence"/>
</dbReference>
<keyword evidence="4" id="KW-0732">Signal</keyword>
<keyword evidence="2" id="KW-0964">Secreted</keyword>
<keyword evidence="3" id="KW-1015">Disulfide bond</keyword>
<name>A0AAD8AJM2_DIPPU</name>
<gene>
    <name evidence="6" type="ORF">L9F63_009450</name>
</gene>
<organism evidence="6 7">
    <name type="scientific">Diploptera punctata</name>
    <name type="common">Pacific beetle cockroach</name>
    <dbReference type="NCBI Taxonomy" id="6984"/>
    <lineage>
        <taxon>Eukaryota</taxon>
        <taxon>Metazoa</taxon>
        <taxon>Ecdysozoa</taxon>
        <taxon>Arthropoda</taxon>
        <taxon>Hexapoda</taxon>
        <taxon>Insecta</taxon>
        <taxon>Pterygota</taxon>
        <taxon>Neoptera</taxon>
        <taxon>Polyneoptera</taxon>
        <taxon>Dictyoptera</taxon>
        <taxon>Blattodea</taxon>
        <taxon>Blaberoidea</taxon>
        <taxon>Blaberidae</taxon>
        <taxon>Diplopterinae</taxon>
        <taxon>Diploptera</taxon>
    </lineage>
</organism>
<protein>
    <recommendedName>
        <fullName evidence="5">Prokineticin domain-containing protein</fullName>
    </recommendedName>
</protein>
<dbReference type="AlphaFoldDB" id="A0AAD8AJM2"/>
<dbReference type="Pfam" id="PF06607">
    <property type="entry name" value="Prokineticin"/>
    <property type="match status" value="1"/>
</dbReference>
<proteinExistence type="predicted"/>
<dbReference type="Gene3D" id="2.10.80.10">
    <property type="entry name" value="Lipase, subunit A"/>
    <property type="match status" value="1"/>
</dbReference>
<feature type="chain" id="PRO_5041968251" description="Prokineticin domain-containing protein" evidence="4">
    <location>
        <begin position="20"/>
        <end position="113"/>
    </location>
</feature>